<sequence>MYLSSSFSVHGTPTTVHVQTPHKHSLRDPCPLRDVLEAFPDQNTLDCHVCDLKLLLCIPRKVVLLTALASITKGSEDPVWLRPSSKTQNSAYLRSSE</sequence>
<feature type="compositionally biased region" description="Polar residues" evidence="1">
    <location>
        <begin position="1"/>
        <end position="18"/>
    </location>
</feature>
<organism evidence="2">
    <name type="scientific">Ixodes ricinus</name>
    <name type="common">Common tick</name>
    <name type="synonym">Acarus ricinus</name>
    <dbReference type="NCBI Taxonomy" id="34613"/>
    <lineage>
        <taxon>Eukaryota</taxon>
        <taxon>Metazoa</taxon>
        <taxon>Ecdysozoa</taxon>
        <taxon>Arthropoda</taxon>
        <taxon>Chelicerata</taxon>
        <taxon>Arachnida</taxon>
        <taxon>Acari</taxon>
        <taxon>Parasitiformes</taxon>
        <taxon>Ixodida</taxon>
        <taxon>Ixodoidea</taxon>
        <taxon>Ixodidae</taxon>
        <taxon>Ixodinae</taxon>
        <taxon>Ixodes</taxon>
    </lineage>
</organism>
<feature type="region of interest" description="Disordered" evidence="1">
    <location>
        <begin position="1"/>
        <end position="23"/>
    </location>
</feature>
<evidence type="ECO:0000256" key="1">
    <source>
        <dbReference type="SAM" id="MobiDB-lite"/>
    </source>
</evidence>
<dbReference type="EMBL" id="GADI01004643">
    <property type="protein sequence ID" value="JAA69165.1"/>
    <property type="molecule type" value="mRNA"/>
</dbReference>
<dbReference type="AlphaFoldDB" id="A0A0K8RDG0"/>
<protein>
    <submittedName>
        <fullName evidence="2">Putative ras log protein family member q</fullName>
    </submittedName>
</protein>
<evidence type="ECO:0000313" key="2">
    <source>
        <dbReference type="EMBL" id="JAA69165.1"/>
    </source>
</evidence>
<proteinExistence type="evidence at transcript level"/>
<accession>A0A0K8RDG0</accession>
<reference evidence="2" key="1">
    <citation type="submission" date="2012-12" db="EMBL/GenBank/DDBJ databases">
        <title>Identification and characterization of a phenylalanine ammonia-lyase gene family in Isatis indigotica Fort.</title>
        <authorList>
            <person name="Liu Q."/>
            <person name="Chen J."/>
            <person name="Zhou X."/>
            <person name="Di P."/>
            <person name="Xiao Y."/>
            <person name="Xuan H."/>
            <person name="Zhang L."/>
            <person name="Chen W."/>
        </authorList>
    </citation>
    <scope>NUCLEOTIDE SEQUENCE</scope>
    <source>
        <tissue evidence="2">Salivary gland</tissue>
    </source>
</reference>
<name>A0A0K8RDG0_IXORI</name>